<comment type="subcellular location">
    <subcellularLocation>
        <location evidence="1">Cell inner membrane</location>
        <topology evidence="1">Multi-pass membrane protein</topology>
    </subcellularLocation>
</comment>
<dbReference type="PANTHER" id="PTHR33529">
    <property type="entry name" value="SLR0882 PROTEIN-RELATED"/>
    <property type="match status" value="1"/>
</dbReference>
<dbReference type="GO" id="GO:0055085">
    <property type="term" value="P:transmembrane transport"/>
    <property type="evidence" value="ECO:0007669"/>
    <property type="project" value="InterPro"/>
</dbReference>
<comment type="caution">
    <text evidence="10">The sequence shown here is derived from an EMBL/GenBank/DDBJ whole genome shotgun (WGS) entry which is preliminary data.</text>
</comment>
<dbReference type="InterPro" id="IPR005495">
    <property type="entry name" value="LptG/LptF_permease"/>
</dbReference>
<evidence type="ECO:0000256" key="8">
    <source>
        <dbReference type="ARBA" id="ARBA00023136"/>
    </source>
</evidence>
<dbReference type="PANTHER" id="PTHR33529:SF7">
    <property type="entry name" value="LIPOPOLYSACCHARIDE EXPORT SYSTEM PERMEASE PROTEIN LPTF"/>
    <property type="match status" value="1"/>
</dbReference>
<keyword evidence="3" id="KW-0813">Transport</keyword>
<organism evidence="10 11">
    <name type="scientific">Ideonella livida</name>
    <dbReference type="NCBI Taxonomy" id="2707176"/>
    <lineage>
        <taxon>Bacteria</taxon>
        <taxon>Pseudomonadati</taxon>
        <taxon>Pseudomonadota</taxon>
        <taxon>Betaproteobacteria</taxon>
        <taxon>Burkholderiales</taxon>
        <taxon>Sphaerotilaceae</taxon>
        <taxon>Ideonella</taxon>
    </lineage>
</organism>
<dbReference type="RefSeq" id="WP_163458018.1">
    <property type="nucleotide sequence ID" value="NZ_JAAGOH010000015.1"/>
</dbReference>
<dbReference type="AlphaFoldDB" id="A0A7C9PIX8"/>
<reference evidence="10 11" key="1">
    <citation type="submission" date="2020-02" db="EMBL/GenBank/DDBJ databases">
        <title>Ideonella bacterium strain TBM-1.</title>
        <authorList>
            <person name="Chen W.-M."/>
        </authorList>
    </citation>
    <scope>NUCLEOTIDE SEQUENCE [LARGE SCALE GENOMIC DNA]</scope>
    <source>
        <strain evidence="10 11">TBM-1</strain>
    </source>
</reference>
<evidence type="ECO:0000313" key="10">
    <source>
        <dbReference type="EMBL" id="NDY92170.1"/>
    </source>
</evidence>
<dbReference type="GO" id="GO:0015920">
    <property type="term" value="P:lipopolysaccharide transport"/>
    <property type="evidence" value="ECO:0007669"/>
    <property type="project" value="TreeGrafter"/>
</dbReference>
<evidence type="ECO:0000256" key="3">
    <source>
        <dbReference type="ARBA" id="ARBA00022448"/>
    </source>
</evidence>
<keyword evidence="5" id="KW-0997">Cell inner membrane</keyword>
<accession>A0A7C9PIX8</accession>
<feature type="transmembrane region" description="Helical" evidence="9">
    <location>
        <begin position="329"/>
        <end position="349"/>
    </location>
</feature>
<keyword evidence="6 9" id="KW-0812">Transmembrane</keyword>
<dbReference type="Proteomes" id="UP000484255">
    <property type="component" value="Unassembled WGS sequence"/>
</dbReference>
<name>A0A7C9PIX8_9BURK</name>
<evidence type="ECO:0000256" key="7">
    <source>
        <dbReference type="ARBA" id="ARBA00022989"/>
    </source>
</evidence>
<proteinExistence type="predicted"/>
<evidence type="ECO:0000256" key="5">
    <source>
        <dbReference type="ARBA" id="ARBA00022519"/>
    </source>
</evidence>
<evidence type="ECO:0000256" key="2">
    <source>
        <dbReference type="ARBA" id="ARBA00014213"/>
    </source>
</evidence>
<protein>
    <recommendedName>
        <fullName evidence="2">Lipopolysaccharide export system permease protein LptF</fullName>
    </recommendedName>
</protein>
<keyword evidence="11" id="KW-1185">Reference proteome</keyword>
<feature type="transmembrane region" description="Helical" evidence="9">
    <location>
        <begin position="12"/>
        <end position="32"/>
    </location>
</feature>
<feature type="transmembrane region" description="Helical" evidence="9">
    <location>
        <begin position="105"/>
        <end position="124"/>
    </location>
</feature>
<dbReference type="NCBIfam" id="TIGR04407">
    <property type="entry name" value="LptF_YjgP"/>
    <property type="match status" value="1"/>
</dbReference>
<keyword evidence="8 9" id="KW-0472">Membrane</keyword>
<feature type="transmembrane region" description="Helical" evidence="9">
    <location>
        <begin position="300"/>
        <end position="323"/>
    </location>
</feature>
<sequence length="380" mass="41406">MLFHRSIRLELARVLSATLVVLLTIVLTMMLIRTLGLAARGSVGLQDVALVLVYTALSHVPTLIGLALFVAVVVGMGRMYRDSEMAVWFSSGVSLFQFLRPVYRMAWPVMLVGCGLALFGWPWFNQELAEIRQRFAQRSDLDRIAPGSFQQSADGQRVYFVDRAEGQDENGHSVFLLQRDAQAWSVTTARTGKLSLGAEDGAQSVELRAGHRHERDLADGSSTHVEFGRFTTVVNPSGPGRSPQASPKTRQAWQLLEDATPAAWGELVWRTGMVLSILLMPVLALALSATNPRRSSNWNLILALLSFVVYFNLINLSQAWVAAGRLAPAAGLLLIHGGVLVGSLALLAWRENAVSWTLRWTRSGTGPAATCTGRAGKAST</sequence>
<dbReference type="GO" id="GO:0043190">
    <property type="term" value="C:ATP-binding cassette (ABC) transporter complex"/>
    <property type="evidence" value="ECO:0007669"/>
    <property type="project" value="InterPro"/>
</dbReference>
<evidence type="ECO:0000256" key="1">
    <source>
        <dbReference type="ARBA" id="ARBA00004429"/>
    </source>
</evidence>
<evidence type="ECO:0000256" key="4">
    <source>
        <dbReference type="ARBA" id="ARBA00022475"/>
    </source>
</evidence>
<evidence type="ECO:0000256" key="6">
    <source>
        <dbReference type="ARBA" id="ARBA00022692"/>
    </source>
</evidence>
<keyword evidence="7 9" id="KW-1133">Transmembrane helix</keyword>
<dbReference type="Pfam" id="PF03739">
    <property type="entry name" value="LptF_LptG"/>
    <property type="match status" value="1"/>
</dbReference>
<keyword evidence="4" id="KW-1003">Cell membrane</keyword>
<dbReference type="EMBL" id="JAAGOH010000015">
    <property type="protein sequence ID" value="NDY92170.1"/>
    <property type="molecule type" value="Genomic_DNA"/>
</dbReference>
<dbReference type="InterPro" id="IPR030922">
    <property type="entry name" value="LptF"/>
</dbReference>
<gene>
    <name evidence="10" type="primary">lptF</name>
    <name evidence="10" type="ORF">G3A44_13340</name>
</gene>
<evidence type="ECO:0000256" key="9">
    <source>
        <dbReference type="SAM" id="Phobius"/>
    </source>
</evidence>
<evidence type="ECO:0000313" key="11">
    <source>
        <dbReference type="Proteomes" id="UP000484255"/>
    </source>
</evidence>
<feature type="transmembrane region" description="Helical" evidence="9">
    <location>
        <begin position="52"/>
        <end position="75"/>
    </location>
</feature>